<organism evidence="1 2">
    <name type="scientific">Nonomuraea roseola</name>
    <dbReference type="NCBI Taxonomy" id="46179"/>
    <lineage>
        <taxon>Bacteria</taxon>
        <taxon>Bacillati</taxon>
        <taxon>Actinomycetota</taxon>
        <taxon>Actinomycetes</taxon>
        <taxon>Streptosporangiales</taxon>
        <taxon>Streptosporangiaceae</taxon>
        <taxon>Nonomuraea</taxon>
    </lineage>
</organism>
<dbReference type="EMBL" id="JBHMCE010000006">
    <property type="protein sequence ID" value="MFB9529057.1"/>
    <property type="molecule type" value="Genomic_DNA"/>
</dbReference>
<proteinExistence type="predicted"/>
<accession>A0ABV5Q0T9</accession>
<evidence type="ECO:0000313" key="1">
    <source>
        <dbReference type="EMBL" id="MFB9529057.1"/>
    </source>
</evidence>
<reference evidence="1 2" key="1">
    <citation type="submission" date="2024-09" db="EMBL/GenBank/DDBJ databases">
        <authorList>
            <person name="Sun Q."/>
            <person name="Mori K."/>
        </authorList>
    </citation>
    <scope>NUCLEOTIDE SEQUENCE [LARGE SCALE GENOMIC DNA]</scope>
    <source>
        <strain evidence="1 2">JCM 3323</strain>
    </source>
</reference>
<dbReference type="RefSeq" id="WP_346128926.1">
    <property type="nucleotide sequence ID" value="NZ_BAAAXC010000015.1"/>
</dbReference>
<evidence type="ECO:0000313" key="2">
    <source>
        <dbReference type="Proteomes" id="UP001589646"/>
    </source>
</evidence>
<dbReference type="Proteomes" id="UP001589646">
    <property type="component" value="Unassembled WGS sequence"/>
</dbReference>
<protein>
    <submittedName>
        <fullName evidence="1">Uncharacterized protein</fullName>
    </submittedName>
</protein>
<comment type="caution">
    <text evidence="1">The sequence shown here is derived from an EMBL/GenBank/DDBJ whole genome shotgun (WGS) entry which is preliminary data.</text>
</comment>
<keyword evidence="2" id="KW-1185">Reference proteome</keyword>
<sequence length="84" mass="9149">MIVVEVVTEETLYVAKDGTVRVERTTYSDGMTEWTSFRAIGASPLNCRMAGEHIPTLHGGRAVTLAGLIHDDGLVGMIYRPEGE</sequence>
<name>A0ABV5Q0T9_9ACTN</name>
<gene>
    <name evidence="1" type="ORF">ACFFRN_20800</name>
</gene>